<feature type="transmembrane region" description="Helical" evidence="1">
    <location>
        <begin position="124"/>
        <end position="144"/>
    </location>
</feature>
<gene>
    <name evidence="2" type="ORF">METZ01_LOCUS101019</name>
</gene>
<evidence type="ECO:0000313" key="2">
    <source>
        <dbReference type="EMBL" id="SVA48165.1"/>
    </source>
</evidence>
<name>A0A381W6P8_9ZZZZ</name>
<keyword evidence="1" id="KW-1133">Transmembrane helix</keyword>
<accession>A0A381W6P8</accession>
<keyword evidence="1" id="KW-0812">Transmembrane</keyword>
<keyword evidence="1" id="KW-0472">Membrane</keyword>
<protein>
    <submittedName>
        <fullName evidence="2">Uncharacterized protein</fullName>
    </submittedName>
</protein>
<feature type="transmembrane region" description="Helical" evidence="1">
    <location>
        <begin position="91"/>
        <end position="112"/>
    </location>
</feature>
<feature type="transmembrane region" description="Helical" evidence="1">
    <location>
        <begin position="60"/>
        <end position="84"/>
    </location>
</feature>
<proteinExistence type="predicted"/>
<evidence type="ECO:0000256" key="1">
    <source>
        <dbReference type="SAM" id="Phobius"/>
    </source>
</evidence>
<reference evidence="2" key="1">
    <citation type="submission" date="2018-05" db="EMBL/GenBank/DDBJ databases">
        <authorList>
            <person name="Lanie J.A."/>
            <person name="Ng W.-L."/>
            <person name="Kazmierczak K.M."/>
            <person name="Andrzejewski T.M."/>
            <person name="Davidsen T.M."/>
            <person name="Wayne K.J."/>
            <person name="Tettelin H."/>
            <person name="Glass J.I."/>
            <person name="Rusch D."/>
            <person name="Podicherti R."/>
            <person name="Tsui H.-C.T."/>
            <person name="Winkler M.E."/>
        </authorList>
    </citation>
    <scope>NUCLEOTIDE SEQUENCE</scope>
</reference>
<sequence>MLKNILMFLVTVFITTFLLVSQTTISNLMWLSSLDMPVNVSIVVTSIFHDLISMNTQGEIPVAGLVASGMVIAFIVARITLIWIPIKRRYVYAFAGGAALLMIVLLMPLAFYNLDLLAGARSTLGKLFLVISGVLGGYFFGANLTTKEN</sequence>
<organism evidence="2">
    <name type="scientific">marine metagenome</name>
    <dbReference type="NCBI Taxonomy" id="408172"/>
    <lineage>
        <taxon>unclassified sequences</taxon>
        <taxon>metagenomes</taxon>
        <taxon>ecological metagenomes</taxon>
    </lineage>
</organism>
<dbReference type="AlphaFoldDB" id="A0A381W6P8"/>
<dbReference type="EMBL" id="UINC01010862">
    <property type="protein sequence ID" value="SVA48165.1"/>
    <property type="molecule type" value="Genomic_DNA"/>
</dbReference>